<feature type="compositionally biased region" description="Gly residues" evidence="1">
    <location>
        <begin position="51"/>
        <end position="63"/>
    </location>
</feature>
<dbReference type="PANTHER" id="PTHR28632">
    <property type="entry name" value="TRANSLATION MACHINERY-ASSOCIATED PROTEIN 7"/>
    <property type="match status" value="1"/>
</dbReference>
<dbReference type="Proteomes" id="UP001215280">
    <property type="component" value="Unassembled WGS sequence"/>
</dbReference>
<sequence>MSGRQGGKLKPLKAAKKEKKEEDEDDLARKQKAKAEQDALKAAREKALKGGAPGGGIKKSGKK</sequence>
<dbReference type="InterPro" id="IPR015157">
    <property type="entry name" value="TMA7"/>
</dbReference>
<feature type="region of interest" description="Disordered" evidence="1">
    <location>
        <begin position="1"/>
        <end position="63"/>
    </location>
</feature>
<comment type="caution">
    <text evidence="2">The sequence shown here is derived from an EMBL/GenBank/DDBJ whole genome shotgun (WGS) entry which is preliminary data.</text>
</comment>
<reference evidence="2" key="1">
    <citation type="submission" date="2023-03" db="EMBL/GenBank/DDBJ databases">
        <title>Massive genome expansion in bonnet fungi (Mycena s.s.) driven by repeated elements and novel gene families across ecological guilds.</title>
        <authorList>
            <consortium name="Lawrence Berkeley National Laboratory"/>
            <person name="Harder C.B."/>
            <person name="Miyauchi S."/>
            <person name="Viragh M."/>
            <person name="Kuo A."/>
            <person name="Thoen E."/>
            <person name="Andreopoulos B."/>
            <person name="Lu D."/>
            <person name="Skrede I."/>
            <person name="Drula E."/>
            <person name="Henrissat B."/>
            <person name="Morin E."/>
            <person name="Kohler A."/>
            <person name="Barry K."/>
            <person name="LaButti K."/>
            <person name="Morin E."/>
            <person name="Salamov A."/>
            <person name="Lipzen A."/>
            <person name="Mereny Z."/>
            <person name="Hegedus B."/>
            <person name="Baldrian P."/>
            <person name="Stursova M."/>
            <person name="Weitz H."/>
            <person name="Taylor A."/>
            <person name="Grigoriev I.V."/>
            <person name="Nagy L.G."/>
            <person name="Martin F."/>
            <person name="Kauserud H."/>
        </authorList>
    </citation>
    <scope>NUCLEOTIDE SEQUENCE</scope>
    <source>
        <strain evidence="2">CBHHK188m</strain>
    </source>
</reference>
<proteinExistence type="predicted"/>
<gene>
    <name evidence="2" type="ORF">DFH07DRAFT_820082</name>
</gene>
<dbReference type="AlphaFoldDB" id="A0AAD7NDX5"/>
<dbReference type="EMBL" id="JARJLG010000060">
    <property type="protein sequence ID" value="KAJ7756819.1"/>
    <property type="molecule type" value="Genomic_DNA"/>
</dbReference>
<evidence type="ECO:0000313" key="2">
    <source>
        <dbReference type="EMBL" id="KAJ7756819.1"/>
    </source>
</evidence>
<accession>A0AAD7NDX5</accession>
<feature type="compositionally biased region" description="Basic and acidic residues" evidence="1">
    <location>
        <begin position="27"/>
        <end position="48"/>
    </location>
</feature>
<keyword evidence="3" id="KW-1185">Reference proteome</keyword>
<evidence type="ECO:0000313" key="3">
    <source>
        <dbReference type="Proteomes" id="UP001215280"/>
    </source>
</evidence>
<organism evidence="2 3">
    <name type="scientific">Mycena maculata</name>
    <dbReference type="NCBI Taxonomy" id="230809"/>
    <lineage>
        <taxon>Eukaryota</taxon>
        <taxon>Fungi</taxon>
        <taxon>Dikarya</taxon>
        <taxon>Basidiomycota</taxon>
        <taxon>Agaricomycotina</taxon>
        <taxon>Agaricomycetes</taxon>
        <taxon>Agaricomycetidae</taxon>
        <taxon>Agaricales</taxon>
        <taxon>Marasmiineae</taxon>
        <taxon>Mycenaceae</taxon>
        <taxon>Mycena</taxon>
    </lineage>
</organism>
<evidence type="ECO:0000256" key="1">
    <source>
        <dbReference type="SAM" id="MobiDB-lite"/>
    </source>
</evidence>
<dbReference type="Pfam" id="PF09072">
    <property type="entry name" value="TMA7"/>
    <property type="match status" value="1"/>
</dbReference>
<name>A0AAD7NDX5_9AGAR</name>
<protein>
    <submittedName>
        <fullName evidence="2">Translation machinery associated TMA7</fullName>
    </submittedName>
</protein>